<evidence type="ECO:0000256" key="8">
    <source>
        <dbReference type="PIRSR" id="PIRSR600888-3"/>
    </source>
</evidence>
<evidence type="ECO:0000256" key="6">
    <source>
        <dbReference type="ARBA" id="ARBA00031424"/>
    </source>
</evidence>
<dbReference type="Gene3D" id="2.60.120.10">
    <property type="entry name" value="Jelly Rolls"/>
    <property type="match status" value="1"/>
</dbReference>
<evidence type="ECO:0000256" key="7">
    <source>
        <dbReference type="ARBA" id="ARBA00033311"/>
    </source>
</evidence>
<comment type="function">
    <text evidence="2">Catalyzes the epimerization of the C3' and C5'positions of dTDP-6-deoxy-D-xylo-4-hexulose, forming dTDP-6-deoxy-L-lyxo-4-hexulose.</text>
</comment>
<evidence type="ECO:0000256" key="4">
    <source>
        <dbReference type="ARBA" id="ARBA00019595"/>
    </source>
</evidence>
<proteinExistence type="predicted"/>
<evidence type="ECO:0000313" key="9">
    <source>
        <dbReference type="EMBL" id="TLD69884.1"/>
    </source>
</evidence>
<dbReference type="GO" id="GO:0005829">
    <property type="term" value="C:cytosol"/>
    <property type="evidence" value="ECO:0007669"/>
    <property type="project" value="TreeGrafter"/>
</dbReference>
<dbReference type="PANTHER" id="PTHR21047">
    <property type="entry name" value="DTDP-6-DEOXY-D-GLUCOSE-3,5 EPIMERASE"/>
    <property type="match status" value="1"/>
</dbReference>
<feature type="site" description="Participates in a stacking interaction with the thymidine ring of dTDP-4-oxo-6-deoxyglucose" evidence="8">
    <location>
        <position position="126"/>
    </location>
</feature>
<keyword evidence="10" id="KW-1185">Reference proteome</keyword>
<sequence>MIEGVRIRDLVVHTDDRGTVSEIFDPRWNWHPEPMVFCYYYTIRPGWTKGWGMHKIHEDRYCLMQGEMKIVLYDPRPESSTFGQFSEIYLSHQRRQLFSIPAGVWHADENIGPNDVLVVNFPTIQYDHSSPDKYRLPLDTDLIPYKFHNTRGY</sequence>
<dbReference type="InterPro" id="IPR011051">
    <property type="entry name" value="RmlC_Cupin_sf"/>
</dbReference>
<dbReference type="GO" id="GO:0008830">
    <property type="term" value="F:dTDP-4-dehydrorhamnose 3,5-epimerase activity"/>
    <property type="evidence" value="ECO:0007669"/>
    <property type="project" value="UniProtKB-EC"/>
</dbReference>
<dbReference type="Proteomes" id="UP000306196">
    <property type="component" value="Unassembled WGS sequence"/>
</dbReference>
<comment type="caution">
    <text evidence="9">The sequence shown here is derived from an EMBL/GenBank/DDBJ whole genome shotgun (WGS) entry which is preliminary data.</text>
</comment>
<dbReference type="EC" id="5.1.3.13" evidence="3"/>
<evidence type="ECO:0000256" key="2">
    <source>
        <dbReference type="ARBA" id="ARBA00001997"/>
    </source>
</evidence>
<dbReference type="PANTHER" id="PTHR21047:SF2">
    <property type="entry name" value="THYMIDINE DIPHOSPHO-4-KETO-RHAMNOSE 3,5-EPIMERASE"/>
    <property type="match status" value="1"/>
</dbReference>
<dbReference type="EMBL" id="VAUV01000011">
    <property type="protein sequence ID" value="TLD69884.1"/>
    <property type="molecule type" value="Genomic_DNA"/>
</dbReference>
<evidence type="ECO:0000256" key="3">
    <source>
        <dbReference type="ARBA" id="ARBA00012098"/>
    </source>
</evidence>
<evidence type="ECO:0000256" key="5">
    <source>
        <dbReference type="ARBA" id="ARBA00029758"/>
    </source>
</evidence>
<dbReference type="InterPro" id="IPR014710">
    <property type="entry name" value="RmlC-like_jellyroll"/>
</dbReference>
<evidence type="ECO:0000256" key="1">
    <source>
        <dbReference type="ARBA" id="ARBA00001298"/>
    </source>
</evidence>
<dbReference type="InterPro" id="IPR000888">
    <property type="entry name" value="RmlC-like"/>
</dbReference>
<dbReference type="SUPFAM" id="SSF51182">
    <property type="entry name" value="RmlC-like cupins"/>
    <property type="match status" value="1"/>
</dbReference>
<gene>
    <name evidence="9" type="ORF">FEM03_15850</name>
</gene>
<reference evidence="9 10" key="1">
    <citation type="submission" date="2019-05" db="EMBL/GenBank/DDBJ databases">
        <title>Verrucobacter flavum gen. nov., sp. nov. a new member of the family Verrucomicrobiaceae.</title>
        <authorList>
            <person name="Szuroczki S."/>
            <person name="Abbaszade G."/>
            <person name="Szabo A."/>
            <person name="Felfoldi T."/>
            <person name="Schumann P."/>
            <person name="Boka K."/>
            <person name="Keki Z."/>
            <person name="Toumi M."/>
            <person name="Toth E."/>
        </authorList>
    </citation>
    <scope>NUCLEOTIDE SEQUENCE [LARGE SCALE GENOMIC DNA]</scope>
    <source>
        <strain evidence="9 10">MG-N-17</strain>
    </source>
</reference>
<accession>A0A5R8KC47</accession>
<dbReference type="Pfam" id="PF00908">
    <property type="entry name" value="dTDP_sugar_isom"/>
    <property type="match status" value="1"/>
</dbReference>
<dbReference type="GO" id="GO:0000271">
    <property type="term" value="P:polysaccharide biosynthetic process"/>
    <property type="evidence" value="ECO:0007669"/>
    <property type="project" value="TreeGrafter"/>
</dbReference>
<comment type="catalytic activity">
    <reaction evidence="1">
        <text>dTDP-4-dehydro-6-deoxy-alpha-D-glucose = dTDP-4-dehydro-beta-L-rhamnose</text>
        <dbReference type="Rhea" id="RHEA:16969"/>
        <dbReference type="ChEBI" id="CHEBI:57649"/>
        <dbReference type="ChEBI" id="CHEBI:62830"/>
        <dbReference type="EC" id="5.1.3.13"/>
    </reaction>
</comment>
<organism evidence="9 10">
    <name type="scientific">Phragmitibacter flavus</name>
    <dbReference type="NCBI Taxonomy" id="2576071"/>
    <lineage>
        <taxon>Bacteria</taxon>
        <taxon>Pseudomonadati</taxon>
        <taxon>Verrucomicrobiota</taxon>
        <taxon>Verrucomicrobiia</taxon>
        <taxon>Verrucomicrobiales</taxon>
        <taxon>Verrucomicrobiaceae</taxon>
        <taxon>Phragmitibacter</taxon>
    </lineage>
</organism>
<evidence type="ECO:0000313" key="10">
    <source>
        <dbReference type="Proteomes" id="UP000306196"/>
    </source>
</evidence>
<protein>
    <recommendedName>
        <fullName evidence="4">dTDP-4-dehydrorhamnose 3,5-epimerase</fullName>
        <ecNumber evidence="3">5.1.3.13</ecNumber>
    </recommendedName>
    <alternativeName>
        <fullName evidence="6">Thymidine diphospho-4-keto-rhamnose 3,5-epimerase</fullName>
    </alternativeName>
    <alternativeName>
        <fullName evidence="5">dTDP-4-keto-6-deoxyglucose 3,5-epimerase</fullName>
    </alternativeName>
    <alternativeName>
        <fullName evidence="7">dTDP-6-deoxy-D-xylo-4-hexulose 3,5-epimerase</fullName>
    </alternativeName>
</protein>
<dbReference type="OrthoDB" id="9801056at2"/>
<name>A0A5R8KC47_9BACT</name>
<dbReference type="AlphaFoldDB" id="A0A5R8KC47"/>